<dbReference type="PANTHER" id="PTHR46082:SF6">
    <property type="entry name" value="AAA+ ATPASE DOMAIN-CONTAINING PROTEIN-RELATED"/>
    <property type="match status" value="1"/>
</dbReference>
<proteinExistence type="predicted"/>
<dbReference type="InterPro" id="IPR054464">
    <property type="entry name" value="ULD_fung"/>
</dbReference>
<accession>A0A9P8HBN8</accession>
<dbReference type="EMBL" id="JAIMJC010000007">
    <property type="protein sequence ID" value="KAH0522821.1"/>
    <property type="molecule type" value="Genomic_DNA"/>
</dbReference>
<evidence type="ECO:0000313" key="3">
    <source>
        <dbReference type="Proteomes" id="UP000826573"/>
    </source>
</evidence>
<protein>
    <recommendedName>
        <fullName evidence="1">Ubiquitin-like domain-containing protein</fullName>
    </recommendedName>
</protein>
<reference evidence="2 3" key="1">
    <citation type="submission" date="2021-08" db="EMBL/GenBank/DDBJ databases">
        <title>The highly contiguous genome resource for Trichoderma semiorbis FJ059, a fungal antagonistic to plant pathogens.</title>
        <authorList>
            <person name="Liu T."/>
        </authorList>
    </citation>
    <scope>NUCLEOTIDE SEQUENCE [LARGE SCALE GENOMIC DNA]</scope>
    <source>
        <strain evidence="2 3">FJ059</strain>
    </source>
</reference>
<evidence type="ECO:0000259" key="1">
    <source>
        <dbReference type="Pfam" id="PF22893"/>
    </source>
</evidence>
<dbReference type="GO" id="GO:0003824">
    <property type="term" value="F:catalytic activity"/>
    <property type="evidence" value="ECO:0007669"/>
    <property type="project" value="InterPro"/>
</dbReference>
<dbReference type="PANTHER" id="PTHR46082">
    <property type="entry name" value="ATP/GTP-BINDING PROTEIN-RELATED"/>
    <property type="match status" value="1"/>
</dbReference>
<dbReference type="Proteomes" id="UP000826573">
    <property type="component" value="Unassembled WGS sequence"/>
</dbReference>
<organism evidence="2 3">
    <name type="scientific">Trichoderma semiorbis</name>
    <dbReference type="NCBI Taxonomy" id="1491008"/>
    <lineage>
        <taxon>Eukaryota</taxon>
        <taxon>Fungi</taxon>
        <taxon>Dikarya</taxon>
        <taxon>Ascomycota</taxon>
        <taxon>Pezizomycotina</taxon>
        <taxon>Sordariomycetes</taxon>
        <taxon>Hypocreomycetidae</taxon>
        <taxon>Hypocreales</taxon>
        <taxon>Hypocreaceae</taxon>
        <taxon>Trichoderma</taxon>
    </lineage>
</organism>
<evidence type="ECO:0000313" key="2">
    <source>
        <dbReference type="EMBL" id="KAH0522821.1"/>
    </source>
</evidence>
<dbReference type="GO" id="GO:0009116">
    <property type="term" value="P:nucleoside metabolic process"/>
    <property type="evidence" value="ECO:0007669"/>
    <property type="project" value="InterPro"/>
</dbReference>
<dbReference type="InterPro" id="IPR035994">
    <property type="entry name" value="Nucleoside_phosphorylase_sf"/>
</dbReference>
<dbReference type="SUPFAM" id="SSF53167">
    <property type="entry name" value="Purine and uridine phosphorylases"/>
    <property type="match status" value="1"/>
</dbReference>
<comment type="caution">
    <text evidence="2">The sequence shown here is derived from an EMBL/GenBank/DDBJ whole genome shotgun (WGS) entry which is preliminary data.</text>
</comment>
<keyword evidence="3" id="KW-1185">Reference proteome</keyword>
<gene>
    <name evidence="2" type="ORF">TsFJ059_006610</name>
</gene>
<dbReference type="Pfam" id="PF22893">
    <property type="entry name" value="ULD_2"/>
    <property type="match status" value="1"/>
</dbReference>
<name>A0A9P8HBN8_9HYPO</name>
<sequence length="308" mass="34810">MEAAGIWDEIPCLIVKGVSDYADSHKHDEWQNFAAATAAATTNALLQAYSKKRKAHLEDEALRTFLQALDPDARERALVFLRFSFGRQPQLMKQVSFSPVLVIDARGRDLPIFLETTPSKEAFIYILNERFKDVGVTKINNGDWLLEDHSNNDIVDVSKPWFSVIKPYSVLRMRMIFFRQNKSSAECPACYCTSIERLAINVSCRACGLSYWSMQAYLYIEKALLLCLCGDVFQELSNGISDLVCPKKPPSCDIRHEGSATFEDEIGIYRHVMVIYVNYANFLEMLPEEKSTKLAIIVNAIGDTLGLV</sequence>
<dbReference type="AlphaFoldDB" id="A0A9P8HBN8"/>
<dbReference type="Gene3D" id="3.40.50.1580">
    <property type="entry name" value="Nucleoside phosphorylase domain"/>
    <property type="match status" value="1"/>
</dbReference>
<feature type="domain" description="Ubiquitin-like" evidence="1">
    <location>
        <begin position="98"/>
        <end position="177"/>
    </location>
</feature>
<dbReference type="InterPro" id="IPR053137">
    <property type="entry name" value="NLR-like"/>
</dbReference>